<dbReference type="eggNOG" id="COG0578">
    <property type="taxonomic scope" value="Bacteria"/>
</dbReference>
<dbReference type="Proteomes" id="UP000002745">
    <property type="component" value="Chromosome"/>
</dbReference>
<comment type="similarity">
    <text evidence="2 6">Belongs to the FAD-dependent glycerol-3-phosphate dehydrogenase family.</text>
</comment>
<keyword evidence="3 6" id="KW-0285">Flavoprotein</keyword>
<dbReference type="Gene3D" id="3.30.9.10">
    <property type="entry name" value="D-Amino Acid Oxidase, subunit A, domain 2"/>
    <property type="match status" value="1"/>
</dbReference>
<dbReference type="Pfam" id="PF01266">
    <property type="entry name" value="DAO"/>
    <property type="match status" value="1"/>
</dbReference>
<evidence type="ECO:0000313" key="9">
    <source>
        <dbReference type="EMBL" id="ACT60494.1"/>
    </source>
</evidence>
<dbReference type="GO" id="GO:0004368">
    <property type="term" value="F:glycerol-3-phosphate dehydrogenase (quinone) activity"/>
    <property type="evidence" value="ECO:0007669"/>
    <property type="project" value="UniProtKB-EC"/>
</dbReference>
<comment type="cofactor">
    <cofactor evidence="1 6">
        <name>FAD</name>
        <dbReference type="ChEBI" id="CHEBI:57692"/>
    </cofactor>
</comment>
<comment type="catalytic activity">
    <reaction evidence="6">
        <text>a quinone + sn-glycerol 3-phosphate = dihydroxyacetone phosphate + a quinol</text>
        <dbReference type="Rhea" id="RHEA:18977"/>
        <dbReference type="ChEBI" id="CHEBI:24646"/>
        <dbReference type="ChEBI" id="CHEBI:57597"/>
        <dbReference type="ChEBI" id="CHEBI:57642"/>
        <dbReference type="ChEBI" id="CHEBI:132124"/>
        <dbReference type="EC" id="1.1.5.3"/>
    </reaction>
</comment>
<dbReference type="GO" id="GO:0046168">
    <property type="term" value="P:glycerol-3-phosphate catabolic process"/>
    <property type="evidence" value="ECO:0007669"/>
    <property type="project" value="TreeGrafter"/>
</dbReference>
<dbReference type="OrthoDB" id="9766796at2"/>
<dbReference type="RefSeq" id="WP_015828644.1">
    <property type="nucleotide sequence ID" value="NC_012982.1"/>
</dbReference>
<dbReference type="InterPro" id="IPR031656">
    <property type="entry name" value="DAO_C"/>
</dbReference>
<dbReference type="NCBIfam" id="NF008899">
    <property type="entry name" value="PRK12266.1"/>
    <property type="match status" value="1"/>
</dbReference>
<keyword evidence="4" id="KW-0274">FAD</keyword>
<dbReference type="NCBIfam" id="NF009906">
    <property type="entry name" value="PRK13369.1"/>
    <property type="match status" value="1"/>
</dbReference>
<dbReference type="InterPro" id="IPR006076">
    <property type="entry name" value="FAD-dep_OxRdtase"/>
</dbReference>
<dbReference type="InterPro" id="IPR000447">
    <property type="entry name" value="G3P_DH_FAD-dep"/>
</dbReference>
<dbReference type="PROSITE" id="PS00977">
    <property type="entry name" value="FAD_G3PDH_1"/>
    <property type="match status" value="1"/>
</dbReference>
<evidence type="ECO:0000256" key="6">
    <source>
        <dbReference type="RuleBase" id="RU361217"/>
    </source>
</evidence>
<dbReference type="HOGENOM" id="CLU_015740_5_0_5"/>
<dbReference type="GO" id="GO:0009331">
    <property type="term" value="C:glycerol-3-phosphate dehydrogenase (FAD) complex"/>
    <property type="evidence" value="ECO:0007669"/>
    <property type="project" value="UniProtKB-UniRule"/>
</dbReference>
<dbReference type="PROSITE" id="PS00978">
    <property type="entry name" value="FAD_G3PDH_2"/>
    <property type="match status" value="1"/>
</dbReference>
<accession>C6XQW3</accession>
<evidence type="ECO:0000259" key="8">
    <source>
        <dbReference type="Pfam" id="PF16901"/>
    </source>
</evidence>
<dbReference type="Gene3D" id="3.50.50.60">
    <property type="entry name" value="FAD/NAD(P)-binding domain"/>
    <property type="match status" value="1"/>
</dbReference>
<evidence type="ECO:0000256" key="3">
    <source>
        <dbReference type="ARBA" id="ARBA00022630"/>
    </source>
</evidence>
<evidence type="ECO:0000313" key="10">
    <source>
        <dbReference type="Proteomes" id="UP000002745"/>
    </source>
</evidence>
<dbReference type="PRINTS" id="PR01001">
    <property type="entry name" value="FADG3PDH"/>
</dbReference>
<feature type="domain" description="FAD dependent oxidoreductase" evidence="7">
    <location>
        <begin position="9"/>
        <end position="364"/>
    </location>
</feature>
<evidence type="ECO:0000256" key="4">
    <source>
        <dbReference type="ARBA" id="ARBA00022827"/>
    </source>
</evidence>
<dbReference type="AlphaFoldDB" id="C6XQW3"/>
<name>C6XQW3_HIRBI</name>
<gene>
    <name evidence="9" type="ordered locus">Hbal_2821</name>
</gene>
<dbReference type="STRING" id="582402.Hbal_2821"/>
<dbReference type="KEGG" id="hba:Hbal_2821"/>
<protein>
    <recommendedName>
        <fullName evidence="6">Glycerol-3-phosphate dehydrogenase</fullName>
        <ecNumber evidence="6">1.1.5.3</ecNumber>
    </recommendedName>
</protein>
<sequence>MTDIENLNDLLVIGGGINGVGIARDAAGRGLKVVLVEKDDLGQHTSSSSTKLIHGGLRYLEHYDFRLVAKALREREVLLKAAPHIIWPMRFVLPHQKGQRPAWLVRLGLFLYDHIGGRKMLPGTKVLRRKLTHKFDALKPEYKFAFEYSDCWVDDARLVVLNAMSASEKGADIRTQTRCVHLRRFLDFWEADLKNANGEIETVRAKVVVNAAGPWVDELSSMAVSGENASHVRLVKGSHIITNKRFEGAFSYFFQNGDGRIMFAIPYQNASMTLIGTTDELYLGDKDNVEISEGEIDYLLDAANEYFKMPVQRSDILSTYSGVRPLYDDKTENVSKVTRDYVLSYDDKAGAPILSVYGGKITTYRTLAEAAMKDLLPVLPEMGDSWTKSVRLPGGDIPEADFDAYLAQMEAEYAWLEQSVLKRLLRAYGTRVHNILDGATSINMMGKMFASGVSERELNYVIENEFVRQADDFLKRRSKLELVLSDEEIQEIKNWFQNKKSTRTSDLDSMRAQIN</sequence>
<reference evidence="10" key="1">
    <citation type="journal article" date="2011" name="J. Bacteriol.">
        <title>Genome sequences of eight morphologically diverse alphaproteobacteria.</title>
        <authorList>
            <consortium name="US DOE Joint Genome Institute"/>
            <person name="Brown P.J."/>
            <person name="Kysela D.T."/>
            <person name="Buechlein A."/>
            <person name="Hemmerich C."/>
            <person name="Brun Y.V."/>
        </authorList>
    </citation>
    <scope>NUCLEOTIDE SEQUENCE [LARGE SCALE GENOMIC DNA]</scope>
    <source>
        <strain evidence="10">ATCC 49814 / DSM 5838 / IFAM 1418</strain>
    </source>
</reference>
<dbReference type="EC" id="1.1.5.3" evidence="6"/>
<evidence type="ECO:0000256" key="1">
    <source>
        <dbReference type="ARBA" id="ARBA00001974"/>
    </source>
</evidence>
<dbReference type="SUPFAM" id="SSF51905">
    <property type="entry name" value="FAD/NAD(P)-binding domain"/>
    <property type="match status" value="1"/>
</dbReference>
<keyword evidence="5 6" id="KW-0560">Oxidoreductase</keyword>
<dbReference type="PANTHER" id="PTHR11985">
    <property type="entry name" value="GLYCEROL-3-PHOSPHATE DEHYDROGENASE"/>
    <property type="match status" value="1"/>
</dbReference>
<organism evidence="9 10">
    <name type="scientific">Hirschia baltica (strain ATCC 49814 / DSM 5838 / IFAM 1418)</name>
    <dbReference type="NCBI Taxonomy" id="582402"/>
    <lineage>
        <taxon>Bacteria</taxon>
        <taxon>Pseudomonadati</taxon>
        <taxon>Pseudomonadota</taxon>
        <taxon>Alphaproteobacteria</taxon>
        <taxon>Hyphomonadales</taxon>
        <taxon>Hyphomonadaceae</taxon>
        <taxon>Hirschia</taxon>
    </lineage>
</organism>
<proteinExistence type="inferred from homology"/>
<evidence type="ECO:0000259" key="7">
    <source>
        <dbReference type="Pfam" id="PF01266"/>
    </source>
</evidence>
<evidence type="ECO:0000256" key="2">
    <source>
        <dbReference type="ARBA" id="ARBA00007330"/>
    </source>
</evidence>
<dbReference type="EMBL" id="CP001678">
    <property type="protein sequence ID" value="ACT60494.1"/>
    <property type="molecule type" value="Genomic_DNA"/>
</dbReference>
<dbReference type="PANTHER" id="PTHR11985:SF15">
    <property type="entry name" value="GLYCEROL-3-PHOSPHATE DEHYDROGENASE, MITOCHONDRIAL"/>
    <property type="match status" value="1"/>
</dbReference>
<dbReference type="Pfam" id="PF16901">
    <property type="entry name" value="DAO_C"/>
    <property type="match status" value="1"/>
</dbReference>
<keyword evidence="10" id="KW-1185">Reference proteome</keyword>
<dbReference type="InterPro" id="IPR036188">
    <property type="entry name" value="FAD/NAD-bd_sf"/>
</dbReference>
<evidence type="ECO:0000256" key="5">
    <source>
        <dbReference type="ARBA" id="ARBA00023002"/>
    </source>
</evidence>
<dbReference type="InterPro" id="IPR038299">
    <property type="entry name" value="DAO_C_sf"/>
</dbReference>
<dbReference type="Gene3D" id="1.10.8.870">
    <property type="entry name" value="Alpha-glycerophosphate oxidase, cap domain"/>
    <property type="match status" value="1"/>
</dbReference>
<feature type="domain" description="Alpha-glycerophosphate oxidase C-terminal" evidence="8">
    <location>
        <begin position="386"/>
        <end position="487"/>
    </location>
</feature>